<evidence type="ECO:0000256" key="10">
    <source>
        <dbReference type="SAM" id="Phobius"/>
    </source>
</evidence>
<keyword evidence="10" id="KW-0812">Transmembrane</keyword>
<dbReference type="GO" id="GO:0005829">
    <property type="term" value="C:cytosol"/>
    <property type="evidence" value="ECO:0007669"/>
    <property type="project" value="TreeGrafter"/>
</dbReference>
<dbReference type="Pfam" id="PF01735">
    <property type="entry name" value="PLA2_B"/>
    <property type="match status" value="1"/>
</dbReference>
<keyword evidence="10" id="KW-1133">Transmembrane helix</keyword>
<dbReference type="GO" id="GO:0004622">
    <property type="term" value="F:phosphatidylcholine lysophospholipase activity"/>
    <property type="evidence" value="ECO:0007669"/>
    <property type="project" value="UniProtKB-EC"/>
</dbReference>
<sequence length="697" mass="74985">MLPCPSFSLVTLTYVTLVAAQSAVLQYAPSTMVQCPDVSTQPLLRVFTPQSQAIHPLEMDYIQSKESNVLPNAWTAWIGNASQIGYNSPEFGGNYSKIGMAISGGGYRVAQYGAGVISALDARNDSARAAGTGGLYQVTSYLSGLSGGSWLVVSLALNDWPTTSDLVYGNGGNLSGWLLDLDLVTPDGFDVFDSNNQAYYGSVLSSVLAKAAKGIDTSIIDPWSRLLSYHFLSGTSPQNFFTNDSSHGAGQLWSQATMTPSYQQAIAPFPVIVTNSLPIGSNLTIPSISQTVYEMTPLEFGSYDPNLSAMVNMTFAGTNLTNGNPDNGSSCVTGFDQAGFVMGASSALFRPSLDSAETTLEGFSSGDTNGILFMLDQLLKNVVTRGGDVANWPNPFHSVASSTFTESDSSWLELVDGGSNGAQIPIDPLLVKARGLDTIVIVDGSSEEPSHWPNGTSMLFSAQRLSTVLAASHQQLPPLPESVGSFISAGVNQRPTLFGCDPDTPEEYPLVIYLPNSPPLTGDNPSTNYDTFQFAYTDKETQIFLDQAHNNTIGGFTPNSNAPDPNWGKCLQCAAVDRARLKQNVTSRSSMCQECFSQYCYDPLNPPSSSELPNRKFTLVDPDPQGLLQITTFLSANKASIIGGVLGLVMALGILTGILYRQQQRKEVRYKLVSQYRKNDPVWEGYEEFELSGRDVQ</sequence>
<evidence type="ECO:0000256" key="6">
    <source>
        <dbReference type="ARBA" id="ARBA00023098"/>
    </source>
</evidence>
<dbReference type="GO" id="GO:0004623">
    <property type="term" value="F:phospholipase A2 activity"/>
    <property type="evidence" value="ECO:0007669"/>
    <property type="project" value="TreeGrafter"/>
</dbReference>
<dbReference type="InterPro" id="IPR002642">
    <property type="entry name" value="LysoPLipase_cat_dom"/>
</dbReference>
<organism evidence="12 13">
    <name type="scientific">Piloderma croceum (strain F 1598)</name>
    <dbReference type="NCBI Taxonomy" id="765440"/>
    <lineage>
        <taxon>Eukaryota</taxon>
        <taxon>Fungi</taxon>
        <taxon>Dikarya</taxon>
        <taxon>Basidiomycota</taxon>
        <taxon>Agaricomycotina</taxon>
        <taxon>Agaricomycetes</taxon>
        <taxon>Agaricomycetidae</taxon>
        <taxon>Atheliales</taxon>
        <taxon>Atheliaceae</taxon>
        <taxon>Piloderma</taxon>
    </lineage>
</organism>
<dbReference type="PANTHER" id="PTHR10728">
    <property type="entry name" value="CYTOSOLIC PHOSPHOLIPASE A2"/>
    <property type="match status" value="1"/>
</dbReference>
<dbReference type="PANTHER" id="PTHR10728:SF33">
    <property type="entry name" value="LYSOPHOSPHOLIPASE 1-RELATED"/>
    <property type="match status" value="1"/>
</dbReference>
<reference evidence="12 13" key="1">
    <citation type="submission" date="2014-04" db="EMBL/GenBank/DDBJ databases">
        <authorList>
            <consortium name="DOE Joint Genome Institute"/>
            <person name="Kuo A."/>
            <person name="Tarkka M."/>
            <person name="Buscot F."/>
            <person name="Kohler A."/>
            <person name="Nagy L.G."/>
            <person name="Floudas D."/>
            <person name="Copeland A."/>
            <person name="Barry K.W."/>
            <person name="Cichocki N."/>
            <person name="Veneault-Fourrey C."/>
            <person name="LaButti K."/>
            <person name="Lindquist E.A."/>
            <person name="Lipzen A."/>
            <person name="Lundell T."/>
            <person name="Morin E."/>
            <person name="Murat C."/>
            <person name="Sun H."/>
            <person name="Tunlid A."/>
            <person name="Henrissat B."/>
            <person name="Grigoriev I.V."/>
            <person name="Hibbett D.S."/>
            <person name="Martin F."/>
            <person name="Nordberg H.P."/>
            <person name="Cantor M.N."/>
            <person name="Hua S.X."/>
        </authorList>
    </citation>
    <scope>NUCLEOTIDE SEQUENCE [LARGE SCALE GENOMIC DNA]</scope>
    <source>
        <strain evidence="12 13">F 1598</strain>
    </source>
</reference>
<evidence type="ECO:0000313" key="13">
    <source>
        <dbReference type="Proteomes" id="UP000054166"/>
    </source>
</evidence>
<dbReference type="SMART" id="SM00022">
    <property type="entry name" value="PLAc"/>
    <property type="match status" value="1"/>
</dbReference>
<reference evidence="13" key="2">
    <citation type="submission" date="2015-01" db="EMBL/GenBank/DDBJ databases">
        <title>Evolutionary Origins and Diversification of the Mycorrhizal Mutualists.</title>
        <authorList>
            <consortium name="DOE Joint Genome Institute"/>
            <consortium name="Mycorrhizal Genomics Consortium"/>
            <person name="Kohler A."/>
            <person name="Kuo A."/>
            <person name="Nagy L.G."/>
            <person name="Floudas D."/>
            <person name="Copeland A."/>
            <person name="Barry K.W."/>
            <person name="Cichocki N."/>
            <person name="Veneault-Fourrey C."/>
            <person name="LaButti K."/>
            <person name="Lindquist E.A."/>
            <person name="Lipzen A."/>
            <person name="Lundell T."/>
            <person name="Morin E."/>
            <person name="Murat C."/>
            <person name="Riley R."/>
            <person name="Ohm R."/>
            <person name="Sun H."/>
            <person name="Tunlid A."/>
            <person name="Henrissat B."/>
            <person name="Grigoriev I.V."/>
            <person name="Hibbett D.S."/>
            <person name="Martin F."/>
        </authorList>
    </citation>
    <scope>NUCLEOTIDE SEQUENCE [LARGE SCALE GENOMIC DNA]</scope>
    <source>
        <strain evidence="13">F 1598</strain>
    </source>
</reference>
<keyword evidence="7" id="KW-0325">Glycoprotein</keyword>
<accession>A0A0C3FYN8</accession>
<proteinExistence type="inferred from homology"/>
<dbReference type="InParanoid" id="A0A0C3FYN8"/>
<keyword evidence="6 8" id="KW-0443">Lipid metabolism</keyword>
<comment type="similarity">
    <text evidence="1 9">Belongs to the lysophospholipase family.</text>
</comment>
<dbReference type="STRING" id="765440.A0A0C3FYN8"/>
<dbReference type="SUPFAM" id="SSF52151">
    <property type="entry name" value="FabD/lysophospholipase-like"/>
    <property type="match status" value="1"/>
</dbReference>
<dbReference type="InterPro" id="IPR016035">
    <property type="entry name" value="Acyl_Trfase/lysoPLipase"/>
</dbReference>
<dbReference type="EMBL" id="KN832991">
    <property type="protein sequence ID" value="KIM83371.1"/>
    <property type="molecule type" value="Genomic_DNA"/>
</dbReference>
<evidence type="ECO:0000256" key="1">
    <source>
        <dbReference type="ARBA" id="ARBA00008780"/>
    </source>
</evidence>
<keyword evidence="5 8" id="KW-0442">Lipid degradation</keyword>
<evidence type="ECO:0000256" key="5">
    <source>
        <dbReference type="ARBA" id="ARBA00022963"/>
    </source>
</evidence>
<dbReference type="Gene3D" id="3.40.1090.10">
    <property type="entry name" value="Cytosolic phospholipase A2 catalytic domain"/>
    <property type="match status" value="1"/>
</dbReference>
<dbReference type="HOGENOM" id="CLU_014602_1_0_1"/>
<feature type="chain" id="PRO_5005111056" description="Lysophospholipase" evidence="9">
    <location>
        <begin position="21"/>
        <end position="697"/>
    </location>
</feature>
<dbReference type="Proteomes" id="UP000054166">
    <property type="component" value="Unassembled WGS sequence"/>
</dbReference>
<evidence type="ECO:0000256" key="9">
    <source>
        <dbReference type="RuleBase" id="RU362103"/>
    </source>
</evidence>
<keyword evidence="4 8" id="KW-0378">Hydrolase</keyword>
<feature type="transmembrane region" description="Helical" evidence="10">
    <location>
        <begin position="639"/>
        <end position="660"/>
    </location>
</feature>
<evidence type="ECO:0000256" key="3">
    <source>
        <dbReference type="ARBA" id="ARBA00022729"/>
    </source>
</evidence>
<protein>
    <recommendedName>
        <fullName evidence="2 9">Lysophospholipase</fullName>
        <ecNumber evidence="2 9">3.1.1.5</ecNumber>
    </recommendedName>
</protein>
<name>A0A0C3FYN8_PILCF</name>
<dbReference type="PROSITE" id="PS51210">
    <property type="entry name" value="PLA2C"/>
    <property type="match status" value="1"/>
</dbReference>
<keyword evidence="10" id="KW-0472">Membrane</keyword>
<comment type="catalytic activity">
    <reaction evidence="9">
        <text>a 1-acyl-sn-glycero-3-phosphocholine + H2O = sn-glycerol 3-phosphocholine + a fatty acid + H(+)</text>
        <dbReference type="Rhea" id="RHEA:15177"/>
        <dbReference type="ChEBI" id="CHEBI:15377"/>
        <dbReference type="ChEBI" id="CHEBI:15378"/>
        <dbReference type="ChEBI" id="CHEBI:16870"/>
        <dbReference type="ChEBI" id="CHEBI:28868"/>
        <dbReference type="ChEBI" id="CHEBI:58168"/>
        <dbReference type="EC" id="3.1.1.5"/>
    </reaction>
</comment>
<dbReference type="GO" id="GO:0046475">
    <property type="term" value="P:glycerophospholipid catabolic process"/>
    <property type="evidence" value="ECO:0007669"/>
    <property type="project" value="TreeGrafter"/>
</dbReference>
<evidence type="ECO:0000256" key="8">
    <source>
        <dbReference type="PROSITE-ProRule" id="PRU00555"/>
    </source>
</evidence>
<keyword evidence="13" id="KW-1185">Reference proteome</keyword>
<dbReference type="AlphaFoldDB" id="A0A0C3FYN8"/>
<gene>
    <name evidence="12" type="ORF">PILCRDRAFT_819610</name>
</gene>
<evidence type="ECO:0000256" key="4">
    <source>
        <dbReference type="ARBA" id="ARBA00022801"/>
    </source>
</evidence>
<dbReference type="EC" id="3.1.1.5" evidence="2 9"/>
<evidence type="ECO:0000259" key="11">
    <source>
        <dbReference type="PROSITE" id="PS51210"/>
    </source>
</evidence>
<feature type="signal peptide" evidence="9">
    <location>
        <begin position="1"/>
        <end position="20"/>
    </location>
</feature>
<evidence type="ECO:0000256" key="7">
    <source>
        <dbReference type="ARBA" id="ARBA00023180"/>
    </source>
</evidence>
<feature type="domain" description="PLA2c" evidence="11">
    <location>
        <begin position="40"/>
        <end position="606"/>
    </location>
</feature>
<keyword evidence="3 9" id="KW-0732">Signal</keyword>
<dbReference type="OrthoDB" id="4084751at2759"/>
<dbReference type="FunCoup" id="A0A0C3FYN8">
    <property type="interactions" value="210"/>
</dbReference>
<evidence type="ECO:0000256" key="2">
    <source>
        <dbReference type="ARBA" id="ARBA00013274"/>
    </source>
</evidence>
<evidence type="ECO:0000313" key="12">
    <source>
        <dbReference type="EMBL" id="KIM83371.1"/>
    </source>
</evidence>